<gene>
    <name evidence="3" type="ORF">AA23TX_09757</name>
</gene>
<feature type="region of interest" description="Disordered" evidence="1">
    <location>
        <begin position="1"/>
        <end position="24"/>
    </location>
</feature>
<keyword evidence="4" id="KW-1185">Reference proteome</keyword>
<protein>
    <submittedName>
        <fullName evidence="3">Uncharacterized protein</fullName>
    </submittedName>
</protein>
<evidence type="ECO:0000313" key="4">
    <source>
        <dbReference type="Proteomes" id="UP000399805"/>
    </source>
</evidence>
<evidence type="ECO:0000256" key="1">
    <source>
        <dbReference type="SAM" id="MobiDB-lite"/>
    </source>
</evidence>
<dbReference type="AlphaFoldDB" id="A0A6I8MAT8"/>
<accession>A0A6I8MAT8</accession>
<evidence type="ECO:0000313" key="3">
    <source>
        <dbReference type="EMBL" id="VVJ25003.1"/>
    </source>
</evidence>
<keyword evidence="2" id="KW-0472">Membrane</keyword>
<proteinExistence type="predicted"/>
<dbReference type="EMBL" id="CABVGP010000004">
    <property type="protein sequence ID" value="VVJ25003.1"/>
    <property type="molecule type" value="Genomic_DNA"/>
</dbReference>
<dbReference type="Proteomes" id="UP000399805">
    <property type="component" value="Unassembled WGS sequence"/>
</dbReference>
<evidence type="ECO:0000256" key="2">
    <source>
        <dbReference type="SAM" id="Phobius"/>
    </source>
</evidence>
<sequence>MTEGYSQDFPAGPPSGPPHPAPRPPLRRPVVAGLIGVLVGAILVGVPWLALSLLGGPSGQALAAPANLGGLSRAQDAIAKVDSVRGKATIDRIDKTDQETTSRVSAAYGGAGAVVQDYQDERLLRSFQLVAVRAPSPQLFAPYEDVQALGVAKPGTELVSVGAVQCLVHNAPAAPGATPDPDQSFVLNCQRTGPGLTVAVRSLGTEGNHDPQELAGIVEQAWKELG</sequence>
<reference evidence="3 4" key="1">
    <citation type="submission" date="2019-09" db="EMBL/GenBank/DDBJ databases">
        <authorList>
            <person name="Leyn A S."/>
        </authorList>
    </citation>
    <scope>NUCLEOTIDE SEQUENCE [LARGE SCALE GENOMIC DNA]</scope>
    <source>
        <strain evidence="3">AA231_1</strain>
    </source>
</reference>
<keyword evidence="2" id="KW-1133">Transmembrane helix</keyword>
<dbReference type="RefSeq" id="WP_155549653.1">
    <property type="nucleotide sequence ID" value="NZ_CABVGP010000004.1"/>
</dbReference>
<name>A0A6I8MAT8_9PSEU</name>
<keyword evidence="2" id="KW-0812">Transmembrane</keyword>
<feature type="transmembrane region" description="Helical" evidence="2">
    <location>
        <begin position="30"/>
        <end position="51"/>
    </location>
</feature>
<organism evidence="3 4">
    <name type="scientific">Amycolatopsis camponoti</name>
    <dbReference type="NCBI Taxonomy" id="2606593"/>
    <lineage>
        <taxon>Bacteria</taxon>
        <taxon>Bacillati</taxon>
        <taxon>Actinomycetota</taxon>
        <taxon>Actinomycetes</taxon>
        <taxon>Pseudonocardiales</taxon>
        <taxon>Pseudonocardiaceae</taxon>
        <taxon>Amycolatopsis</taxon>
    </lineage>
</organism>
<feature type="compositionally biased region" description="Pro residues" evidence="1">
    <location>
        <begin position="11"/>
        <end position="24"/>
    </location>
</feature>